<dbReference type="GO" id="GO:0001181">
    <property type="term" value="F:RNA polymerase I general transcription initiation factor activity"/>
    <property type="evidence" value="ECO:0007669"/>
    <property type="project" value="InterPro"/>
</dbReference>
<dbReference type="EMBL" id="LR789928">
    <property type="protein sequence ID" value="CAB3265790.1"/>
    <property type="molecule type" value="mRNA"/>
</dbReference>
<protein>
    <submittedName>
        <fullName evidence="2">RNA polymerase I-specific transcription initiation factor RRN3</fullName>
    </submittedName>
</protein>
<dbReference type="PANTHER" id="PTHR12790:SF0">
    <property type="entry name" value="RNA POLYMERASE I-SPECIFIC TRANSCRIPTION INITIATION FACTOR RRN3-RELATED"/>
    <property type="match status" value="1"/>
</dbReference>
<evidence type="ECO:0000313" key="2">
    <source>
        <dbReference type="EMBL" id="CAB3265790.1"/>
    </source>
</evidence>
<dbReference type="GO" id="GO:0001042">
    <property type="term" value="F:RNA polymerase I core binding"/>
    <property type="evidence" value="ECO:0007669"/>
    <property type="project" value="TreeGrafter"/>
</dbReference>
<dbReference type="GO" id="GO:0006361">
    <property type="term" value="P:transcription initiation at RNA polymerase I promoter"/>
    <property type="evidence" value="ECO:0007669"/>
    <property type="project" value="InterPro"/>
</dbReference>
<proteinExistence type="evidence at transcript level"/>
<dbReference type="AlphaFoldDB" id="A0A6F9DRY6"/>
<keyword evidence="2" id="KW-0648">Protein biosynthesis</keyword>
<evidence type="ECO:0000256" key="1">
    <source>
        <dbReference type="ARBA" id="ARBA00010098"/>
    </source>
</evidence>
<sequence>MNTSRVSLKSKLSIGATKNVRFGGNVAEILEQYQKGNDSNYVLFLNQLRDPLLKSSQLVEWVQQCTELAQALDKDQNQIVNALLKVRWMEREAAVISAFQGFIITLVSSNPVHVRPVVKALTSCFIPVVSKKDEHKQKLNLEDEKIYETGHFILKTLLKLIPQASSIVTEVFQRSFPYMTKPVTVLEWYVKNLLYASTYLPHLRVEILELIVKCVADIDVHTPRVAIQDAEEEMEENDEDVTMFKMDEDVSNIDDDDEMKLPLAKTLDHLMTILLQYVKDFCFVHDEFQLHGAQKLLKELMKIFDDVILPLHGLVHVQFVIFYICSFKQSFCDTFIRHCWRKVTDPNIPSVLRQASVCYIASLIARAKFISLQSATACLDTMVTWCHDYVTKCADNTAFDFYSCDIARHSAFYSVCQAVFYILVFRHKEILDTKQGHSYMMGLNLHHLITSPLNPLKACLSSVVSMFTSTMRIHQILYCDTIVERNNRVILPVAGNTSSSLGNQNPLESFFPFDPYLLKRSSVYIDDLYTTWEGRVPQTEEVIEDEDEELIGSFSKSLSSPLAPGFSQLMSTTPF</sequence>
<organism evidence="2">
    <name type="scientific">Phallusia mammillata</name>
    <dbReference type="NCBI Taxonomy" id="59560"/>
    <lineage>
        <taxon>Eukaryota</taxon>
        <taxon>Metazoa</taxon>
        <taxon>Chordata</taxon>
        <taxon>Tunicata</taxon>
        <taxon>Ascidiacea</taxon>
        <taxon>Phlebobranchia</taxon>
        <taxon>Ascidiidae</taxon>
        <taxon>Phallusia</taxon>
    </lineage>
</organism>
<dbReference type="GO" id="GO:0005634">
    <property type="term" value="C:nucleus"/>
    <property type="evidence" value="ECO:0007669"/>
    <property type="project" value="TreeGrafter"/>
</dbReference>
<comment type="similarity">
    <text evidence="1">Belongs to the RRN3 family.</text>
</comment>
<dbReference type="PANTHER" id="PTHR12790">
    <property type="entry name" value="TRANSCRIPTION INITIATION FACTOR IA RRN3"/>
    <property type="match status" value="1"/>
</dbReference>
<dbReference type="GO" id="GO:0003743">
    <property type="term" value="F:translation initiation factor activity"/>
    <property type="evidence" value="ECO:0007669"/>
    <property type="project" value="UniProtKB-KW"/>
</dbReference>
<dbReference type="InterPro" id="IPR007991">
    <property type="entry name" value="RNA_pol_I_trans_ini_fac_RRN3"/>
</dbReference>
<gene>
    <name evidence="2" type="primary">Rrn3</name>
</gene>
<keyword evidence="2" id="KW-0396">Initiation factor</keyword>
<accession>A0A6F9DRY6</accession>
<dbReference type="Pfam" id="PF05327">
    <property type="entry name" value="RRN3"/>
    <property type="match status" value="1"/>
</dbReference>
<reference evidence="2" key="1">
    <citation type="submission" date="2020-04" db="EMBL/GenBank/DDBJ databases">
        <authorList>
            <person name="Neveu A P."/>
        </authorList>
    </citation>
    <scope>NUCLEOTIDE SEQUENCE</scope>
    <source>
        <tissue evidence="2">Whole embryo</tissue>
    </source>
</reference>
<name>A0A6F9DRY6_9ASCI</name>